<evidence type="ECO:0000313" key="1">
    <source>
        <dbReference type="EMBL" id="CAG7818272.1"/>
    </source>
</evidence>
<gene>
    <name evidence="1" type="ORF">AFUS01_LOCUS28786</name>
</gene>
<name>A0A8J2KKN2_9HEXA</name>
<sequence length="17" mass="1926">MGNYTAVEKSDASPYHR</sequence>
<feature type="non-terminal residue" evidence="1">
    <location>
        <position position="1"/>
    </location>
</feature>
<dbReference type="AlphaFoldDB" id="A0A8J2KKN2"/>
<evidence type="ECO:0000313" key="2">
    <source>
        <dbReference type="Proteomes" id="UP000708208"/>
    </source>
</evidence>
<protein>
    <submittedName>
        <fullName evidence="1">Uncharacterized protein</fullName>
    </submittedName>
</protein>
<dbReference type="EMBL" id="CAJVCH010416414">
    <property type="protein sequence ID" value="CAG7818272.1"/>
    <property type="molecule type" value="Genomic_DNA"/>
</dbReference>
<dbReference type="Proteomes" id="UP000708208">
    <property type="component" value="Unassembled WGS sequence"/>
</dbReference>
<comment type="caution">
    <text evidence="1">The sequence shown here is derived from an EMBL/GenBank/DDBJ whole genome shotgun (WGS) entry which is preliminary data.</text>
</comment>
<keyword evidence="2" id="KW-1185">Reference proteome</keyword>
<organism evidence="1 2">
    <name type="scientific">Allacma fusca</name>
    <dbReference type="NCBI Taxonomy" id="39272"/>
    <lineage>
        <taxon>Eukaryota</taxon>
        <taxon>Metazoa</taxon>
        <taxon>Ecdysozoa</taxon>
        <taxon>Arthropoda</taxon>
        <taxon>Hexapoda</taxon>
        <taxon>Collembola</taxon>
        <taxon>Symphypleona</taxon>
        <taxon>Sminthuridae</taxon>
        <taxon>Allacma</taxon>
    </lineage>
</organism>
<proteinExistence type="predicted"/>
<reference evidence="1" key="1">
    <citation type="submission" date="2021-06" db="EMBL/GenBank/DDBJ databases">
        <authorList>
            <person name="Hodson N. C."/>
            <person name="Mongue J. A."/>
            <person name="Jaron S. K."/>
        </authorList>
    </citation>
    <scope>NUCLEOTIDE SEQUENCE</scope>
</reference>
<accession>A0A8J2KKN2</accession>